<keyword evidence="3" id="KW-0311">Gluconate utilization</keyword>
<comment type="caution">
    <text evidence="6">The sequence shown here is derived from an EMBL/GenBank/DDBJ whole genome shotgun (WGS) entry which is preliminary data.</text>
</comment>
<feature type="domain" description="6-phosphogluconate dehydrogenase NADP-binding" evidence="5">
    <location>
        <begin position="2"/>
        <end position="155"/>
    </location>
</feature>
<organism evidence="6 7">
    <name type="scientific">Clostridium beijerinckii</name>
    <name type="common">Clostridium MP</name>
    <dbReference type="NCBI Taxonomy" id="1520"/>
    <lineage>
        <taxon>Bacteria</taxon>
        <taxon>Bacillati</taxon>
        <taxon>Bacillota</taxon>
        <taxon>Clostridia</taxon>
        <taxon>Eubacteriales</taxon>
        <taxon>Clostridiaceae</taxon>
        <taxon>Clostridium</taxon>
    </lineage>
</organism>
<dbReference type="PANTHER" id="PTHR11811">
    <property type="entry name" value="6-PHOSPHOGLUCONATE DEHYDROGENASE"/>
    <property type="match status" value="1"/>
</dbReference>
<keyword evidence="2 6" id="KW-0560">Oxidoreductase</keyword>
<sequence>MRIGMIGLGKMGYNLLQNMNDHKIEVYGYDVNKEILEKAKQDGFTVYESFDDLLKNETGRKILWVMLPAGKITNQVLDQLVKSVNKGDIVIDGGNSDHRDSLKYNELFTKKGINYFDVGTSGGVSGARNGASYMIGGNKEVYEEIEDLFKLTAKEGGYIYTGEAGSGHYLKMVHNAILYGMMQTIGEGFELLHASQFNYDLHEVAESLSKSSVIRGWLMELVANAFGKSPNLEEIKGIVSSSKSTQWTLDSACSLGVPLPTIAMSLFMRQRSKQDDSFSAKVIASLRDEVGGHSAVKAK</sequence>
<evidence type="ECO:0000313" key="6">
    <source>
        <dbReference type="EMBL" id="OOM55020.1"/>
    </source>
</evidence>
<dbReference type="AlphaFoldDB" id="A0A1S8RPB1"/>
<dbReference type="GO" id="GO:0050661">
    <property type="term" value="F:NADP binding"/>
    <property type="evidence" value="ECO:0007669"/>
    <property type="project" value="InterPro"/>
</dbReference>
<dbReference type="InterPro" id="IPR006114">
    <property type="entry name" value="6PGDH_C"/>
</dbReference>
<dbReference type="Proteomes" id="UP000190973">
    <property type="component" value="Unassembled WGS sequence"/>
</dbReference>
<protein>
    <submittedName>
        <fullName evidence="6">6-phosphogluconate dehydrogenase, NADP(+)-dependent, decarboxylating</fullName>
        <ecNumber evidence="6">1.1.1.44</ecNumber>
    </submittedName>
</protein>
<dbReference type="SUPFAM" id="SSF51735">
    <property type="entry name" value="NAD(P)-binding Rossmann-fold domains"/>
    <property type="match status" value="1"/>
</dbReference>
<dbReference type="NCBIfam" id="NF007161">
    <property type="entry name" value="PRK09599.1"/>
    <property type="match status" value="1"/>
</dbReference>
<evidence type="ECO:0000256" key="1">
    <source>
        <dbReference type="ARBA" id="ARBA00008419"/>
    </source>
</evidence>
<accession>A0A1S8RPB1</accession>
<dbReference type="Pfam" id="PF00393">
    <property type="entry name" value="6PGD"/>
    <property type="match status" value="1"/>
</dbReference>
<dbReference type="Pfam" id="PF03446">
    <property type="entry name" value="NAD_binding_2"/>
    <property type="match status" value="1"/>
</dbReference>
<dbReference type="GO" id="GO:0006098">
    <property type="term" value="P:pentose-phosphate shunt"/>
    <property type="evidence" value="ECO:0007669"/>
    <property type="project" value="InterPro"/>
</dbReference>
<evidence type="ECO:0000259" key="5">
    <source>
        <dbReference type="Pfam" id="PF03446"/>
    </source>
</evidence>
<dbReference type="GO" id="GO:0019521">
    <property type="term" value="P:D-gluconate metabolic process"/>
    <property type="evidence" value="ECO:0007669"/>
    <property type="project" value="UniProtKB-KW"/>
</dbReference>
<evidence type="ECO:0000256" key="3">
    <source>
        <dbReference type="ARBA" id="ARBA00023064"/>
    </source>
</evidence>
<dbReference type="GO" id="GO:0004616">
    <property type="term" value="F:phosphogluconate dehydrogenase (decarboxylating) activity"/>
    <property type="evidence" value="ECO:0007669"/>
    <property type="project" value="UniProtKB-EC"/>
</dbReference>
<evidence type="ECO:0000256" key="2">
    <source>
        <dbReference type="ARBA" id="ARBA00023002"/>
    </source>
</evidence>
<evidence type="ECO:0000313" key="7">
    <source>
        <dbReference type="Proteomes" id="UP000190973"/>
    </source>
</evidence>
<dbReference type="InterPro" id="IPR006115">
    <property type="entry name" value="6PGDH_NADP-bd"/>
</dbReference>
<feature type="domain" description="6-phosphogluconate dehydrogenase C-terminal" evidence="4">
    <location>
        <begin position="167"/>
        <end position="277"/>
    </location>
</feature>
<reference evidence="6 7" key="1">
    <citation type="submission" date="2016-05" db="EMBL/GenBank/DDBJ databases">
        <title>Microbial solvent formation.</title>
        <authorList>
            <person name="Poehlein A."/>
            <person name="Montoya Solano J.D."/>
            <person name="Flitsch S."/>
            <person name="Krabben P."/>
            <person name="Duerre P."/>
            <person name="Daniel R."/>
        </authorList>
    </citation>
    <scope>NUCLEOTIDE SEQUENCE [LARGE SCALE GENOMIC DNA]</scope>
    <source>
        <strain evidence="6 7">DSM 53</strain>
    </source>
</reference>
<dbReference type="Gene3D" id="3.40.50.720">
    <property type="entry name" value="NAD(P)-binding Rossmann-like Domain"/>
    <property type="match status" value="1"/>
</dbReference>
<dbReference type="EMBL" id="LZZI01000150">
    <property type="protein sequence ID" value="OOM55020.1"/>
    <property type="molecule type" value="Genomic_DNA"/>
</dbReference>
<proteinExistence type="inferred from homology"/>
<dbReference type="EC" id="1.1.1.44" evidence="6"/>
<dbReference type="InterPro" id="IPR036291">
    <property type="entry name" value="NAD(P)-bd_dom_sf"/>
</dbReference>
<name>A0A1S8RPB1_CLOBE</name>
<gene>
    <name evidence="6" type="primary">gndA</name>
    <name evidence="6" type="ORF">CLBCK_45730</name>
</gene>
<dbReference type="InterPro" id="IPR004849">
    <property type="entry name" value="6DGDH_YqeC"/>
</dbReference>
<dbReference type="PRINTS" id="PR00076">
    <property type="entry name" value="6PGDHDRGNASE"/>
</dbReference>
<dbReference type="Gene3D" id="1.10.1040.10">
    <property type="entry name" value="N-(1-d-carboxylethyl)-l-norvaline Dehydrogenase, domain 2"/>
    <property type="match status" value="1"/>
</dbReference>
<evidence type="ECO:0000259" key="4">
    <source>
        <dbReference type="Pfam" id="PF00393"/>
    </source>
</evidence>
<comment type="similarity">
    <text evidence="1">Belongs to the 6-phosphogluconate dehydrogenase family.</text>
</comment>
<dbReference type="InterPro" id="IPR013328">
    <property type="entry name" value="6PGD_dom2"/>
</dbReference>
<dbReference type="SUPFAM" id="SSF48179">
    <property type="entry name" value="6-phosphogluconate dehydrogenase C-terminal domain-like"/>
    <property type="match status" value="1"/>
</dbReference>
<dbReference type="InterPro" id="IPR008927">
    <property type="entry name" value="6-PGluconate_DH-like_C_sf"/>
</dbReference>
<dbReference type="InterPro" id="IPR006183">
    <property type="entry name" value="Pgluconate_DH"/>
</dbReference>
<dbReference type="NCBIfam" id="TIGR00872">
    <property type="entry name" value="gnd_rel"/>
    <property type="match status" value="1"/>
</dbReference>